<dbReference type="SUPFAM" id="SSF54843">
    <property type="entry name" value="Ribosomal protein L22"/>
    <property type="match status" value="1"/>
</dbReference>
<proteinExistence type="inferred from homology"/>
<comment type="subcellular location">
    <subcellularLocation>
        <location evidence="7 9">Plastid</location>
        <location evidence="7 9">Chloroplast</location>
    </subcellularLocation>
</comment>
<evidence type="ECO:0000256" key="8">
    <source>
        <dbReference type="RuleBase" id="RU004005"/>
    </source>
</evidence>
<dbReference type="InterPro" id="IPR018260">
    <property type="entry name" value="Ribosomal_uL22_CS"/>
</dbReference>
<dbReference type="PROSITE" id="PS00464">
    <property type="entry name" value="RIBOSOMAL_L22"/>
    <property type="match status" value="1"/>
</dbReference>
<name>A0A3G3LKT0_9EUGL</name>
<evidence type="ECO:0000256" key="3">
    <source>
        <dbReference type="ARBA" id="ARBA00022884"/>
    </source>
</evidence>
<keyword evidence="3 7" id="KW-0694">RNA-binding</keyword>
<dbReference type="GO" id="GO:0006412">
    <property type="term" value="P:translation"/>
    <property type="evidence" value="ECO:0007669"/>
    <property type="project" value="UniProtKB-UniRule"/>
</dbReference>
<dbReference type="EMBL" id="MH898667">
    <property type="protein sequence ID" value="AYQ93324.1"/>
    <property type="molecule type" value="Genomic_DNA"/>
</dbReference>
<comment type="subunit">
    <text evidence="7">Part of the 50S ribosomal subunit.</text>
</comment>
<comment type="function">
    <text evidence="7 9">This protein binds specifically to 23S rRNA.</text>
</comment>
<dbReference type="PANTHER" id="PTHR13501:SF8">
    <property type="entry name" value="LARGE RIBOSOMAL SUBUNIT PROTEIN UL22M"/>
    <property type="match status" value="1"/>
</dbReference>
<protein>
    <recommendedName>
        <fullName evidence="6 7">Large ribosomal subunit protein uL22c</fullName>
    </recommendedName>
</protein>
<organism evidence="10">
    <name type="scientific">Phacus inflexus</name>
    <dbReference type="NCBI Taxonomy" id="461210"/>
    <lineage>
        <taxon>Eukaryota</taxon>
        <taxon>Discoba</taxon>
        <taxon>Euglenozoa</taxon>
        <taxon>Euglenida</taxon>
        <taxon>Spirocuta</taxon>
        <taxon>Euglenophyceae</taxon>
        <taxon>Euglenales</taxon>
        <taxon>Phacaceae</taxon>
        <taxon>Phacus</taxon>
    </lineage>
</organism>
<reference evidence="10" key="1">
    <citation type="journal article" date="2018" name="Sci. Rep.">
        <title>Dynamic evolution of inverted repeats in Euglenophyta plastid genomes.</title>
        <authorList>
            <person name="Karnkowska A."/>
            <person name="Bennett M.S."/>
            <person name="Triemer R.E."/>
        </authorList>
    </citation>
    <scope>NUCLEOTIDE SEQUENCE</scope>
</reference>
<dbReference type="InterPro" id="IPR047867">
    <property type="entry name" value="Ribosomal_uL22_bac/org-type"/>
</dbReference>
<dbReference type="CDD" id="cd00336">
    <property type="entry name" value="Ribosomal_L22"/>
    <property type="match status" value="1"/>
</dbReference>
<keyword evidence="10" id="KW-0934">Plastid</keyword>
<keyword evidence="2 7" id="KW-0699">rRNA-binding</keyword>
<dbReference type="InterPro" id="IPR001063">
    <property type="entry name" value="Ribosomal_uL22"/>
</dbReference>
<comment type="function">
    <text evidence="7 9">The globular domain of the protein is located near the polypeptide exit tunnel on the outside of the subunit, while an extended beta-hairpin is found that lines the wall of the exit tunnel in the center of the 70S ribosome.</text>
</comment>
<keyword evidence="10" id="KW-0150">Chloroplast</keyword>
<evidence type="ECO:0000256" key="5">
    <source>
        <dbReference type="ARBA" id="ARBA00023274"/>
    </source>
</evidence>
<evidence type="ECO:0000256" key="9">
    <source>
        <dbReference type="RuleBase" id="RU004009"/>
    </source>
</evidence>
<dbReference type="AlphaFoldDB" id="A0A3G3LKT0"/>
<dbReference type="InterPro" id="IPR005727">
    <property type="entry name" value="Ribosomal_uL22_bac/chlpt-type"/>
</dbReference>
<keyword evidence="4 7" id="KW-0689">Ribosomal protein</keyword>
<dbReference type="HAMAP" id="MF_01331_B">
    <property type="entry name" value="Ribosomal_uL22_B"/>
    <property type="match status" value="1"/>
</dbReference>
<evidence type="ECO:0000256" key="1">
    <source>
        <dbReference type="ARBA" id="ARBA00009451"/>
    </source>
</evidence>
<evidence type="ECO:0000256" key="7">
    <source>
        <dbReference type="HAMAP-Rule" id="MF_01331"/>
    </source>
</evidence>
<dbReference type="GO" id="GO:0003735">
    <property type="term" value="F:structural constituent of ribosome"/>
    <property type="evidence" value="ECO:0007669"/>
    <property type="project" value="InterPro"/>
</dbReference>
<evidence type="ECO:0000256" key="6">
    <source>
        <dbReference type="ARBA" id="ARBA00035285"/>
    </source>
</evidence>
<gene>
    <name evidence="7" type="primary">rpl22</name>
</gene>
<keyword evidence="5 7" id="KW-0687">Ribonucleoprotein</keyword>
<comment type="similarity">
    <text evidence="1 7 8">Belongs to the universal ribosomal protein uL22 family.</text>
</comment>
<evidence type="ECO:0000313" key="10">
    <source>
        <dbReference type="EMBL" id="AYQ93324.1"/>
    </source>
</evidence>
<dbReference type="Pfam" id="PF00237">
    <property type="entry name" value="Ribosomal_L22"/>
    <property type="match status" value="1"/>
</dbReference>
<dbReference type="GO" id="GO:0019843">
    <property type="term" value="F:rRNA binding"/>
    <property type="evidence" value="ECO:0007669"/>
    <property type="project" value="UniProtKB-UniRule"/>
</dbReference>
<dbReference type="GO" id="GO:0022625">
    <property type="term" value="C:cytosolic large ribosomal subunit"/>
    <property type="evidence" value="ECO:0007669"/>
    <property type="project" value="TreeGrafter"/>
</dbReference>
<dbReference type="PANTHER" id="PTHR13501">
    <property type="entry name" value="CHLOROPLAST 50S RIBOSOMAL PROTEIN L22-RELATED"/>
    <property type="match status" value="1"/>
</dbReference>
<dbReference type="InterPro" id="IPR036394">
    <property type="entry name" value="Ribosomal_uL22_sf"/>
</dbReference>
<sequence>MTSSSSLEARAISRYVRVSPYKVRRILNQIRGRSYQDSVILLKYMPYKVCSIILKILFSAVSNAKQSFGKNDNLFVISEARADEAPFLKRFRPHAQGRGFPIKKRMSHIIIKVKVV</sequence>
<dbReference type="Gene3D" id="3.90.470.10">
    <property type="entry name" value="Ribosomal protein L22/L17"/>
    <property type="match status" value="1"/>
</dbReference>
<evidence type="ECO:0000256" key="2">
    <source>
        <dbReference type="ARBA" id="ARBA00022730"/>
    </source>
</evidence>
<accession>A0A3G3LKT0</accession>
<dbReference type="GO" id="GO:0009507">
    <property type="term" value="C:chloroplast"/>
    <property type="evidence" value="ECO:0007669"/>
    <property type="project" value="UniProtKB-SubCell"/>
</dbReference>
<evidence type="ECO:0000256" key="4">
    <source>
        <dbReference type="ARBA" id="ARBA00022980"/>
    </source>
</evidence>
<geneLocation type="chloroplast" evidence="10"/>
<dbReference type="NCBIfam" id="TIGR01044">
    <property type="entry name" value="rplV_bact"/>
    <property type="match status" value="1"/>
</dbReference>